<accession>A0A518EV22</accession>
<evidence type="ECO:0000313" key="3">
    <source>
        <dbReference type="Proteomes" id="UP000320390"/>
    </source>
</evidence>
<protein>
    <recommendedName>
        <fullName evidence="4">HEAT repeat protein</fullName>
    </recommendedName>
</protein>
<name>A0A518EV22_9BACT</name>
<feature type="signal peptide" evidence="1">
    <location>
        <begin position="1"/>
        <end position="30"/>
    </location>
</feature>
<organism evidence="2 3">
    <name type="scientific">Saltatorellus ferox</name>
    <dbReference type="NCBI Taxonomy" id="2528018"/>
    <lineage>
        <taxon>Bacteria</taxon>
        <taxon>Pseudomonadati</taxon>
        <taxon>Planctomycetota</taxon>
        <taxon>Planctomycetia</taxon>
        <taxon>Planctomycetia incertae sedis</taxon>
        <taxon>Saltatorellus</taxon>
    </lineage>
</organism>
<keyword evidence="3" id="KW-1185">Reference proteome</keyword>
<sequence precursor="true">MKADSFSARSRRWWMSGAALPLFGSLLLPAATALPAQDSREEVLEECDEWLKRNPPRYHIRAYEALAALGDLRALEILKKHYAKPGFPRGQTPFLIASAVGEKGVVTGIGPEMLEWMEDSDEANDAWLWKNILAIQIKAEGPERALEIARNGKEIALRGAAIEALAERKDESLYELIPELCKALPKKDAEKMILMGAMVSAMSELGNKKTQVKGEWQQVALSLIATMENEQTPRAAQLMLARHLASELEADRLVLEPDAWRALIAAKSRAGEGQEEKEEGRRRRGVGIRVAEVLRRGRHGRSCLLPHRPVGLDGGPHPR</sequence>
<dbReference type="Proteomes" id="UP000320390">
    <property type="component" value="Chromosome"/>
</dbReference>
<proteinExistence type="predicted"/>
<reference evidence="2 3" key="1">
    <citation type="submission" date="2019-02" db="EMBL/GenBank/DDBJ databases">
        <title>Deep-cultivation of Planctomycetes and their phenomic and genomic characterization uncovers novel biology.</title>
        <authorList>
            <person name="Wiegand S."/>
            <person name="Jogler M."/>
            <person name="Boedeker C."/>
            <person name="Pinto D."/>
            <person name="Vollmers J."/>
            <person name="Rivas-Marin E."/>
            <person name="Kohn T."/>
            <person name="Peeters S.H."/>
            <person name="Heuer A."/>
            <person name="Rast P."/>
            <person name="Oberbeckmann S."/>
            <person name="Bunk B."/>
            <person name="Jeske O."/>
            <person name="Meyerdierks A."/>
            <person name="Storesund J.E."/>
            <person name="Kallscheuer N."/>
            <person name="Luecker S."/>
            <person name="Lage O.M."/>
            <person name="Pohl T."/>
            <person name="Merkel B.J."/>
            <person name="Hornburger P."/>
            <person name="Mueller R.-W."/>
            <person name="Bruemmer F."/>
            <person name="Labrenz M."/>
            <person name="Spormann A.M."/>
            <person name="Op den Camp H."/>
            <person name="Overmann J."/>
            <person name="Amann R."/>
            <person name="Jetten M.S.M."/>
            <person name="Mascher T."/>
            <person name="Medema M.H."/>
            <person name="Devos D.P."/>
            <person name="Kaster A.-K."/>
            <person name="Ovreas L."/>
            <person name="Rohde M."/>
            <person name="Galperin M.Y."/>
            <person name="Jogler C."/>
        </authorList>
    </citation>
    <scope>NUCLEOTIDE SEQUENCE [LARGE SCALE GENOMIC DNA]</scope>
    <source>
        <strain evidence="2 3">Poly30</strain>
    </source>
</reference>
<dbReference type="AlphaFoldDB" id="A0A518EV22"/>
<evidence type="ECO:0008006" key="4">
    <source>
        <dbReference type="Google" id="ProtNLM"/>
    </source>
</evidence>
<feature type="chain" id="PRO_5022246164" description="HEAT repeat protein" evidence="1">
    <location>
        <begin position="31"/>
        <end position="319"/>
    </location>
</feature>
<evidence type="ECO:0000313" key="2">
    <source>
        <dbReference type="EMBL" id="QDV07943.1"/>
    </source>
</evidence>
<evidence type="ECO:0000256" key="1">
    <source>
        <dbReference type="SAM" id="SignalP"/>
    </source>
</evidence>
<keyword evidence="1" id="KW-0732">Signal</keyword>
<gene>
    <name evidence="2" type="ORF">Poly30_34790</name>
</gene>
<dbReference type="EMBL" id="CP036434">
    <property type="protein sequence ID" value="QDV07943.1"/>
    <property type="molecule type" value="Genomic_DNA"/>
</dbReference>